<evidence type="ECO:0000313" key="1">
    <source>
        <dbReference type="EMBL" id="JAD20191.1"/>
    </source>
</evidence>
<organism evidence="1">
    <name type="scientific">Arundo donax</name>
    <name type="common">Giant reed</name>
    <name type="synonym">Donax arundinaceus</name>
    <dbReference type="NCBI Taxonomy" id="35708"/>
    <lineage>
        <taxon>Eukaryota</taxon>
        <taxon>Viridiplantae</taxon>
        <taxon>Streptophyta</taxon>
        <taxon>Embryophyta</taxon>
        <taxon>Tracheophyta</taxon>
        <taxon>Spermatophyta</taxon>
        <taxon>Magnoliopsida</taxon>
        <taxon>Liliopsida</taxon>
        <taxon>Poales</taxon>
        <taxon>Poaceae</taxon>
        <taxon>PACMAD clade</taxon>
        <taxon>Arundinoideae</taxon>
        <taxon>Arundineae</taxon>
        <taxon>Arundo</taxon>
    </lineage>
</organism>
<sequence length="44" mass="5009">MQSIAGGHATDIVSCVKDSFHDHVRMLGKRTQRLCKGIRRIWTV</sequence>
<name>A0A0A8Y220_ARUDO</name>
<reference evidence="1" key="2">
    <citation type="journal article" date="2015" name="Data Brief">
        <title>Shoot transcriptome of the giant reed, Arundo donax.</title>
        <authorList>
            <person name="Barrero R.A."/>
            <person name="Guerrero F.D."/>
            <person name="Moolhuijzen P."/>
            <person name="Goolsby J.A."/>
            <person name="Tidwell J."/>
            <person name="Bellgard S.E."/>
            <person name="Bellgard M.I."/>
        </authorList>
    </citation>
    <scope>NUCLEOTIDE SEQUENCE</scope>
    <source>
        <tissue evidence="1">Shoot tissue taken approximately 20 cm above the soil surface</tissue>
    </source>
</reference>
<reference evidence="1" key="1">
    <citation type="submission" date="2014-09" db="EMBL/GenBank/DDBJ databases">
        <authorList>
            <person name="Magalhaes I.L.F."/>
            <person name="Oliveira U."/>
            <person name="Santos F.R."/>
            <person name="Vidigal T.H.D.A."/>
            <person name="Brescovit A.D."/>
            <person name="Santos A.J."/>
        </authorList>
    </citation>
    <scope>NUCLEOTIDE SEQUENCE</scope>
    <source>
        <tissue evidence="1">Shoot tissue taken approximately 20 cm above the soil surface</tissue>
    </source>
</reference>
<protein>
    <submittedName>
        <fullName evidence="1">Uncharacterized protein</fullName>
    </submittedName>
</protein>
<accession>A0A0A8Y220</accession>
<dbReference type="AlphaFoldDB" id="A0A0A8Y220"/>
<proteinExistence type="predicted"/>
<dbReference type="EMBL" id="GBRH01277704">
    <property type="protein sequence ID" value="JAD20191.1"/>
    <property type="molecule type" value="Transcribed_RNA"/>
</dbReference>